<dbReference type="EMBL" id="GL945435">
    <property type="protein sequence ID" value="EGO23468.1"/>
    <property type="molecule type" value="Genomic_DNA"/>
</dbReference>
<reference evidence="1" key="1">
    <citation type="submission" date="2011-04" db="EMBL/GenBank/DDBJ databases">
        <title>Evolution of plant cell wall degrading machinery underlies the functional diversity of forest fungi.</title>
        <authorList>
            <consortium name="US DOE Joint Genome Institute (JGI-PGF)"/>
            <person name="Eastwood D.C."/>
            <person name="Floudas D."/>
            <person name="Binder M."/>
            <person name="Majcherczyk A."/>
            <person name="Schneider P."/>
            <person name="Aerts A."/>
            <person name="Asiegbu F.O."/>
            <person name="Baker S.E."/>
            <person name="Barry K."/>
            <person name="Bendiksby M."/>
            <person name="Blumentritt M."/>
            <person name="Coutinho P.M."/>
            <person name="Cullen D."/>
            <person name="Cullen D."/>
            <person name="Gathman A."/>
            <person name="Goodell B."/>
            <person name="Henrissat B."/>
            <person name="Ihrmark K."/>
            <person name="Kauserud H."/>
            <person name="Kohler A."/>
            <person name="LaButti K."/>
            <person name="Lapidus A."/>
            <person name="Lavin J.L."/>
            <person name="Lee Y.-H."/>
            <person name="Lindquist E."/>
            <person name="Lilly W."/>
            <person name="Lucas S."/>
            <person name="Morin E."/>
            <person name="Murat C."/>
            <person name="Oguiza J.A."/>
            <person name="Park J."/>
            <person name="Pisabarro A.G."/>
            <person name="Riley R."/>
            <person name="Rosling A."/>
            <person name="Salamov A."/>
            <person name="Schmidt O."/>
            <person name="Schmutz J."/>
            <person name="Skrede I."/>
            <person name="Stenlid J."/>
            <person name="Wiebenga A."/>
            <person name="Xie X."/>
            <person name="Kues U."/>
            <person name="Hibbett D.S."/>
            <person name="Hoffmeister D."/>
            <person name="Hogberg N."/>
            <person name="Martin F."/>
            <person name="Grigoriev I.V."/>
            <person name="Watkinson S.C."/>
        </authorList>
    </citation>
    <scope>NUCLEOTIDE SEQUENCE</scope>
    <source>
        <strain evidence="1">S7.9</strain>
    </source>
</reference>
<accession>F8P095</accession>
<protein>
    <submittedName>
        <fullName evidence="1">Uncharacterized protein</fullName>
    </submittedName>
</protein>
<dbReference type="AlphaFoldDB" id="F8P095"/>
<evidence type="ECO:0000313" key="1">
    <source>
        <dbReference type="EMBL" id="EGO23468.1"/>
    </source>
</evidence>
<proteinExistence type="predicted"/>
<sequence length="90" mass="10738">MKKNWSSVHLRIQEKQSQNPLWHRMALHWTHQMIRDQRRSSSHIGWKLYLHLRRQGLSMTNQSTMLLCHSLWFANEGYGGGRRNGSLGRQ</sequence>
<gene>
    <name evidence="1" type="ORF">SERLADRAFT_469423</name>
</gene>
<name>F8P095_SERL9</name>
<dbReference type="GeneID" id="18819604"/>
<organism>
    <name type="scientific">Serpula lacrymans var. lacrymans (strain S7.9)</name>
    <name type="common">Dry rot fungus</name>
    <dbReference type="NCBI Taxonomy" id="578457"/>
    <lineage>
        <taxon>Eukaryota</taxon>
        <taxon>Fungi</taxon>
        <taxon>Dikarya</taxon>
        <taxon>Basidiomycota</taxon>
        <taxon>Agaricomycotina</taxon>
        <taxon>Agaricomycetes</taxon>
        <taxon>Agaricomycetidae</taxon>
        <taxon>Boletales</taxon>
        <taxon>Coniophorineae</taxon>
        <taxon>Serpulaceae</taxon>
        <taxon>Serpula</taxon>
    </lineage>
</organism>
<dbReference type="KEGG" id="sla:SERLADRAFT_469423"/>
<dbReference type="RefSeq" id="XP_007319230.1">
    <property type="nucleotide sequence ID" value="XM_007319168.1"/>
</dbReference>
<dbReference type="HOGENOM" id="CLU_2442239_0_0_1"/>
<dbReference type="Proteomes" id="UP000008064">
    <property type="component" value="Unassembled WGS sequence"/>
</dbReference>